<reference evidence="3 4" key="1">
    <citation type="journal article" date="2022" name="bioRxiv">
        <title>Genomics of Preaxostyla Flagellates Illuminates Evolutionary Transitions and the Path Towards Mitochondrial Loss.</title>
        <authorList>
            <person name="Novak L.V.F."/>
            <person name="Treitli S.C."/>
            <person name="Pyrih J."/>
            <person name="Halakuc P."/>
            <person name="Pipaliya S.V."/>
            <person name="Vacek V."/>
            <person name="Brzon O."/>
            <person name="Soukal P."/>
            <person name="Eme L."/>
            <person name="Dacks J.B."/>
            <person name="Karnkowska A."/>
            <person name="Elias M."/>
            <person name="Hampl V."/>
        </authorList>
    </citation>
    <scope>NUCLEOTIDE SEQUENCE [LARGE SCALE GENOMIC DNA]</scope>
    <source>
        <strain evidence="3">NAU3</strain>
        <tissue evidence="3">Gut</tissue>
    </source>
</reference>
<keyword evidence="1" id="KW-0853">WD repeat</keyword>
<dbReference type="SUPFAM" id="SSF50978">
    <property type="entry name" value="WD40 repeat-like"/>
    <property type="match status" value="1"/>
</dbReference>
<proteinExistence type="predicted"/>
<dbReference type="InterPro" id="IPR036322">
    <property type="entry name" value="WD40_repeat_dom_sf"/>
</dbReference>
<gene>
    <name evidence="3" type="ORF">BLNAU_8307</name>
</gene>
<dbReference type="EMBL" id="JARBJD010000053">
    <property type="protein sequence ID" value="KAK2956673.1"/>
    <property type="molecule type" value="Genomic_DNA"/>
</dbReference>
<dbReference type="Proteomes" id="UP001281761">
    <property type="component" value="Unassembled WGS sequence"/>
</dbReference>
<feature type="repeat" description="WD" evidence="1">
    <location>
        <begin position="638"/>
        <end position="679"/>
    </location>
</feature>
<feature type="repeat" description="WD" evidence="1">
    <location>
        <begin position="596"/>
        <end position="637"/>
    </location>
</feature>
<sequence length="800" mass="90700">MTSLGYIQISGDIGHIFDLQDTTSSEGGTDFMGHDTRSPGGSSITPALFQVNTKPIQWAGNILDISHSRPSEAKNGVSLLTERDRERDLDLTLRLTDPSSRRPRRSKKHDKSSVTAILQKQIEQEPSIEVDRIVLRSDIEDDMEQSMKNRDRTLNTLLFTFGGQNDMNDVYSAAFSLNGSFLCSLHENNTLTLFDLSQHTQPTPTFISLLTLLKKDTFVPHLYTRQIQQPTVDPQPHPFQGYHMNQLQAQQKHIFPHQYHIPQNAQFPMQIPPQKPDLYPQYMPPKNPQQHPLPPQLPPQVIIPRPPPVHLDRDFKKPPNPDKKRIQQKMEADRKRRHIKWQEFEANRAKKHAFVKNQTLSLYSFVQRINPSSTFLRDEEVAEQRKIAEQEQKEELQRAQTTSPSEPTTPHHNPNVMIRQGIQYTSQTPTNNIQLQPHRSQTPNYQQYQQEHTRPRPQADPSINEAVTTQLGLEDIHAKKLLREPFNSSQDMYRMNTSLLSSAWLLSPFSTTFHHQHRPTASVFSVDAEFFFTSSLDGKVRLFSTDSQRLMCIYPSNGSAVLDLALSPDQRFFATGCLDGTARLWTTSKVSPLRLFVGHSAAVEVVVFHPNGLYVATGSADRTVRVWRIDDGEMVRIFAGLSSPVTSLCFSVDGINLICGELSGTLSVWSLETGVQLSHTTITIDSVSAPIWTMSCNWHGDVLAVGDDAGRVVLWDVRKLAKRPSVDDREDTRPVFVDAEGFKFETRPVLTKEYGKEEIENSEDALIKILRAKNTKILKLFHTFSDLLLCAGVVVDRGET</sequence>
<evidence type="ECO:0000313" key="3">
    <source>
        <dbReference type="EMBL" id="KAK2956673.1"/>
    </source>
</evidence>
<organism evidence="3 4">
    <name type="scientific">Blattamonas nauphoetae</name>
    <dbReference type="NCBI Taxonomy" id="2049346"/>
    <lineage>
        <taxon>Eukaryota</taxon>
        <taxon>Metamonada</taxon>
        <taxon>Preaxostyla</taxon>
        <taxon>Oxymonadida</taxon>
        <taxon>Blattamonas</taxon>
    </lineage>
</organism>
<dbReference type="InterPro" id="IPR001680">
    <property type="entry name" value="WD40_rpt"/>
</dbReference>
<feature type="compositionally biased region" description="Polar residues" evidence="2">
    <location>
        <begin position="430"/>
        <end position="450"/>
    </location>
</feature>
<feature type="region of interest" description="Disordered" evidence="2">
    <location>
        <begin position="311"/>
        <end position="335"/>
    </location>
</feature>
<feature type="region of interest" description="Disordered" evidence="2">
    <location>
        <begin position="24"/>
        <end position="43"/>
    </location>
</feature>
<dbReference type="CDD" id="cd00200">
    <property type="entry name" value="WD40"/>
    <property type="match status" value="1"/>
</dbReference>
<protein>
    <submittedName>
        <fullName evidence="3">Transcription initiation factor TFIID subunit 5</fullName>
    </submittedName>
</protein>
<accession>A0ABQ9XYV4</accession>
<dbReference type="Pfam" id="PF00400">
    <property type="entry name" value="WD40"/>
    <property type="match status" value="4"/>
</dbReference>
<feature type="region of interest" description="Disordered" evidence="2">
    <location>
        <begin position="95"/>
        <end position="120"/>
    </location>
</feature>
<dbReference type="SMART" id="SM00320">
    <property type="entry name" value="WD40"/>
    <property type="match status" value="6"/>
</dbReference>
<feature type="region of interest" description="Disordered" evidence="2">
    <location>
        <begin position="380"/>
        <end position="415"/>
    </location>
</feature>
<name>A0ABQ9XYV4_9EUKA</name>
<evidence type="ECO:0000256" key="2">
    <source>
        <dbReference type="SAM" id="MobiDB-lite"/>
    </source>
</evidence>
<dbReference type="Gene3D" id="2.130.10.10">
    <property type="entry name" value="YVTN repeat-like/Quinoprotein amine dehydrogenase"/>
    <property type="match status" value="1"/>
</dbReference>
<evidence type="ECO:0000256" key="1">
    <source>
        <dbReference type="PROSITE-ProRule" id="PRU00221"/>
    </source>
</evidence>
<feature type="compositionally biased region" description="Basic residues" evidence="2">
    <location>
        <begin position="101"/>
        <end position="110"/>
    </location>
</feature>
<feature type="compositionally biased region" description="Low complexity" evidence="2">
    <location>
        <begin position="401"/>
        <end position="415"/>
    </location>
</feature>
<feature type="compositionally biased region" description="Basic and acidic residues" evidence="2">
    <location>
        <begin position="380"/>
        <end position="397"/>
    </location>
</feature>
<dbReference type="PANTHER" id="PTHR19879">
    <property type="entry name" value="TRANSCRIPTION INITIATION FACTOR TFIID"/>
    <property type="match status" value="1"/>
</dbReference>
<feature type="repeat" description="WD" evidence="1">
    <location>
        <begin position="554"/>
        <end position="595"/>
    </location>
</feature>
<keyword evidence="4" id="KW-1185">Reference proteome</keyword>
<dbReference type="PROSITE" id="PS50082">
    <property type="entry name" value="WD_REPEATS_2"/>
    <property type="match status" value="3"/>
</dbReference>
<dbReference type="PROSITE" id="PS50294">
    <property type="entry name" value="WD_REPEATS_REGION"/>
    <property type="match status" value="2"/>
</dbReference>
<comment type="caution">
    <text evidence="3">The sequence shown here is derived from an EMBL/GenBank/DDBJ whole genome shotgun (WGS) entry which is preliminary data.</text>
</comment>
<dbReference type="PANTHER" id="PTHR19879:SF1">
    <property type="entry name" value="CANNONBALL-RELATED"/>
    <property type="match status" value="1"/>
</dbReference>
<evidence type="ECO:0000313" key="4">
    <source>
        <dbReference type="Proteomes" id="UP001281761"/>
    </source>
</evidence>
<feature type="region of interest" description="Disordered" evidence="2">
    <location>
        <begin position="430"/>
        <end position="462"/>
    </location>
</feature>
<dbReference type="InterPro" id="IPR015943">
    <property type="entry name" value="WD40/YVTN_repeat-like_dom_sf"/>
</dbReference>